<name>A0A370DPP7_9GAMM</name>
<comment type="caution">
    <text evidence="2">The sequence shown here is derived from an EMBL/GenBank/DDBJ whole genome shotgun (WGS) entry which is preliminary data.</text>
</comment>
<feature type="transmembrane region" description="Helical" evidence="1">
    <location>
        <begin position="324"/>
        <end position="353"/>
    </location>
</feature>
<feature type="transmembrane region" description="Helical" evidence="1">
    <location>
        <begin position="497"/>
        <end position="516"/>
    </location>
</feature>
<feature type="transmembrane region" description="Helical" evidence="1">
    <location>
        <begin position="560"/>
        <end position="583"/>
    </location>
</feature>
<feature type="transmembrane region" description="Helical" evidence="1">
    <location>
        <begin position="471"/>
        <end position="491"/>
    </location>
</feature>
<feature type="transmembrane region" description="Helical" evidence="1">
    <location>
        <begin position="373"/>
        <end position="393"/>
    </location>
</feature>
<evidence type="ECO:0000256" key="1">
    <source>
        <dbReference type="SAM" id="Phobius"/>
    </source>
</evidence>
<keyword evidence="3" id="KW-1185">Reference proteome</keyword>
<evidence type="ECO:0000313" key="2">
    <source>
        <dbReference type="EMBL" id="RDH86828.1"/>
    </source>
</evidence>
<feature type="transmembrane region" description="Helical" evidence="1">
    <location>
        <begin position="528"/>
        <end position="548"/>
    </location>
</feature>
<sequence>MAAAQNGIDPKPRSKGLNRLLQPLLRWVIPSFLRSLDRRLLLHRPLIWRTRVHYFVWFSLILANPVLYVLGWLYPVSRTSVPTIVEFGSLMGWFQIMGWLVLALWVFQQFRSPLGEFGWRKTLLTAVLYMAYFFMVQLNPLSFALPVVQRIADVTSDGEFAQEYAFHERYGFWCCHSELDREVVQSNEQEIRSALRRYGIDEAFRFSYGVEACGYDRGCLLQVGDYNDEVPPLSLGDVLKSIYAAKAFRGGSGDYFERTLASIPFYILLSFFVAGMLTLSVLPLSIRNRRLGMSERRFGLPRLRLPYPRLIGRVDRYLRIHKPLVWSAGLHSFLLLFLLYGILMLGIVFGAAYFVTRGEDIGDLMNKASDSGVFGVLGIIAAFTILPAIWAIWQSRMPIKATTILANQAVLLLYFTAVLCPQLVLFLMMYATGHLPTGGNFNNDIILVMAVASLYVVGLAFLGKYLDARRVIVALVLGLLVWGLQPLFLVLDVQGKEIAIVGLGVGFFLVFTIWVTTRLSKKSFTPPLLSGVYIMYFPIGFLFVAMALDEFLDMTTNEAGGWVFVVAIPLYLVAIIPALKVLVRYRYWPKP</sequence>
<feature type="transmembrane region" description="Helical" evidence="1">
    <location>
        <begin position="54"/>
        <end position="75"/>
    </location>
</feature>
<organism evidence="2 3">
    <name type="scientific">endosymbiont of Escarpia spicata</name>
    <dbReference type="NCBI Taxonomy" id="2200908"/>
    <lineage>
        <taxon>Bacteria</taxon>
        <taxon>Pseudomonadati</taxon>
        <taxon>Pseudomonadota</taxon>
        <taxon>Gammaproteobacteria</taxon>
        <taxon>sulfur-oxidizing symbionts</taxon>
    </lineage>
</organism>
<dbReference type="Proteomes" id="UP000254771">
    <property type="component" value="Unassembled WGS sequence"/>
</dbReference>
<keyword evidence="1" id="KW-0812">Transmembrane</keyword>
<feature type="transmembrane region" description="Helical" evidence="1">
    <location>
        <begin position="119"/>
        <end position="138"/>
    </location>
</feature>
<reference evidence="2 3" key="1">
    <citation type="journal article" date="2018" name="ISME J.">
        <title>Endosymbiont genomes yield clues of tubeworm success.</title>
        <authorList>
            <person name="Li Y."/>
            <person name="Liles M.R."/>
            <person name="Halanych K.M."/>
        </authorList>
    </citation>
    <scope>NUCLEOTIDE SEQUENCE [LARGE SCALE GENOMIC DNA]</scope>
    <source>
        <strain evidence="2">A1462</strain>
    </source>
</reference>
<accession>A0A370DPP7</accession>
<dbReference type="AlphaFoldDB" id="A0A370DPP7"/>
<feature type="transmembrane region" description="Helical" evidence="1">
    <location>
        <begin position="445"/>
        <end position="462"/>
    </location>
</feature>
<protein>
    <submittedName>
        <fullName evidence="2">Uncharacterized protein</fullName>
    </submittedName>
</protein>
<feature type="transmembrane region" description="Helical" evidence="1">
    <location>
        <begin position="405"/>
        <end position="433"/>
    </location>
</feature>
<evidence type="ECO:0000313" key="3">
    <source>
        <dbReference type="Proteomes" id="UP000254771"/>
    </source>
</evidence>
<proteinExistence type="predicted"/>
<feature type="transmembrane region" description="Helical" evidence="1">
    <location>
        <begin position="263"/>
        <end position="286"/>
    </location>
</feature>
<dbReference type="EMBL" id="QFXE01000008">
    <property type="protein sequence ID" value="RDH86828.1"/>
    <property type="molecule type" value="Genomic_DNA"/>
</dbReference>
<feature type="transmembrane region" description="Helical" evidence="1">
    <location>
        <begin position="87"/>
        <end position="107"/>
    </location>
</feature>
<keyword evidence="1" id="KW-1133">Transmembrane helix</keyword>
<keyword evidence="1" id="KW-0472">Membrane</keyword>
<gene>
    <name evidence="2" type="ORF">DIZ78_08030</name>
</gene>